<dbReference type="RefSeq" id="WP_328733874.1">
    <property type="nucleotide sequence ID" value="NZ_CP108038.1"/>
</dbReference>
<dbReference type="GeneID" id="93759735"/>
<protein>
    <recommendedName>
        <fullName evidence="5">Lipoprotein</fullName>
    </recommendedName>
</protein>
<organism evidence="3 4">
    <name type="scientific">Streptomyces bobili</name>
    <dbReference type="NCBI Taxonomy" id="67280"/>
    <lineage>
        <taxon>Bacteria</taxon>
        <taxon>Bacillati</taxon>
        <taxon>Actinomycetota</taxon>
        <taxon>Actinomycetes</taxon>
        <taxon>Kitasatosporales</taxon>
        <taxon>Streptomycetaceae</taxon>
        <taxon>Streptomyces</taxon>
    </lineage>
</organism>
<feature type="signal peptide" evidence="2">
    <location>
        <begin position="1"/>
        <end position="30"/>
    </location>
</feature>
<feature type="compositionally biased region" description="Low complexity" evidence="1">
    <location>
        <begin position="31"/>
        <end position="52"/>
    </location>
</feature>
<evidence type="ECO:0000313" key="4">
    <source>
        <dbReference type="Proteomes" id="UP001432071"/>
    </source>
</evidence>
<evidence type="ECO:0000313" key="3">
    <source>
        <dbReference type="EMBL" id="WUN84958.1"/>
    </source>
</evidence>
<dbReference type="PROSITE" id="PS51257">
    <property type="entry name" value="PROKAR_LIPOPROTEIN"/>
    <property type="match status" value="1"/>
</dbReference>
<proteinExistence type="predicted"/>
<gene>
    <name evidence="3" type="ORF">OHT53_02190</name>
</gene>
<keyword evidence="2" id="KW-0732">Signal</keyword>
<keyword evidence="4" id="KW-1185">Reference proteome</keyword>
<feature type="region of interest" description="Disordered" evidence="1">
    <location>
        <begin position="31"/>
        <end position="62"/>
    </location>
</feature>
<evidence type="ECO:0000256" key="1">
    <source>
        <dbReference type="SAM" id="MobiDB-lite"/>
    </source>
</evidence>
<accession>A0ABZ1QQH7</accession>
<evidence type="ECO:0008006" key="5">
    <source>
        <dbReference type="Google" id="ProtNLM"/>
    </source>
</evidence>
<feature type="chain" id="PRO_5046134925" description="Lipoprotein" evidence="2">
    <location>
        <begin position="31"/>
        <end position="204"/>
    </location>
</feature>
<sequence length="204" mass="22472">MRIPSSWRRWCLSGASVLGIAFLVSCSAAGKDGDADSSGKGSPSASRSSSDAQDPYPGDDKGARALMETLGEDGGTGLVRSLRPTAADYRALFQPDFAGQAEAFYEDSLWGTSPQPPRPWARYGQTELRMWKATTDEIRAWTPVVRSNFPGGYAQVKDRFRAGLTVYTWDYTKPGAERGMAYNGLVYVNGHWAFIPKPWYVLRK</sequence>
<name>A0ABZ1QQH7_9ACTN</name>
<evidence type="ECO:0000256" key="2">
    <source>
        <dbReference type="SAM" id="SignalP"/>
    </source>
</evidence>
<reference evidence="3" key="1">
    <citation type="submission" date="2022-10" db="EMBL/GenBank/DDBJ databases">
        <title>The complete genomes of actinobacterial strains from the NBC collection.</title>
        <authorList>
            <person name="Joergensen T.S."/>
            <person name="Alvarez Arevalo M."/>
            <person name="Sterndorff E.B."/>
            <person name="Faurdal D."/>
            <person name="Vuksanovic O."/>
            <person name="Mourched A.-S."/>
            <person name="Charusanti P."/>
            <person name="Shaw S."/>
            <person name="Blin K."/>
            <person name="Weber T."/>
        </authorList>
    </citation>
    <scope>NUCLEOTIDE SEQUENCE</scope>
    <source>
        <strain evidence="3">NBC_00302</strain>
    </source>
</reference>
<dbReference type="Proteomes" id="UP001432071">
    <property type="component" value="Chromosome"/>
</dbReference>
<dbReference type="EMBL" id="CP108038">
    <property type="protein sequence ID" value="WUN84958.1"/>
    <property type="molecule type" value="Genomic_DNA"/>
</dbReference>